<dbReference type="PANTHER" id="PTHR35526:SF3">
    <property type="entry name" value="ANTI-SIGMA-F FACTOR RSBW"/>
    <property type="match status" value="1"/>
</dbReference>
<dbReference type="SUPFAM" id="SSF55874">
    <property type="entry name" value="ATPase domain of HSP90 chaperone/DNA topoisomerase II/histidine kinase"/>
    <property type="match status" value="1"/>
</dbReference>
<evidence type="ECO:0000259" key="2">
    <source>
        <dbReference type="Pfam" id="PF13581"/>
    </source>
</evidence>
<dbReference type="InterPro" id="IPR050267">
    <property type="entry name" value="Anti-sigma-factor_SerPK"/>
</dbReference>
<keyword evidence="4" id="KW-1185">Reference proteome</keyword>
<dbReference type="Proteomes" id="UP000634780">
    <property type="component" value="Unassembled WGS sequence"/>
</dbReference>
<accession>A0ABS0XJ75</accession>
<comment type="caution">
    <text evidence="3">The sequence shown here is derived from an EMBL/GenBank/DDBJ whole genome shotgun (WGS) entry which is preliminary data.</text>
</comment>
<name>A0ABS0XJ75_9ACTN</name>
<reference evidence="3 4" key="1">
    <citation type="submission" date="2020-12" db="EMBL/GenBank/DDBJ databases">
        <title>Streptomyces typhae sp. nov., a novel endophytic actinomycete isolated from the root of cattail pollen (Typha angustifolia L.).</title>
        <authorList>
            <person name="Peng C."/>
            <person name="Liu C."/>
        </authorList>
    </citation>
    <scope>NUCLEOTIDE SEQUENCE [LARGE SCALE GENOMIC DNA]</scope>
    <source>
        <strain evidence="3 4">JCM 4753</strain>
    </source>
</reference>
<dbReference type="Gene3D" id="3.30.565.10">
    <property type="entry name" value="Histidine kinase-like ATPase, C-terminal domain"/>
    <property type="match status" value="1"/>
</dbReference>
<dbReference type="InterPro" id="IPR003594">
    <property type="entry name" value="HATPase_dom"/>
</dbReference>
<keyword evidence="1" id="KW-0723">Serine/threonine-protein kinase</keyword>
<dbReference type="PANTHER" id="PTHR35526">
    <property type="entry name" value="ANTI-SIGMA-F FACTOR RSBW-RELATED"/>
    <property type="match status" value="1"/>
</dbReference>
<proteinExistence type="predicted"/>
<keyword evidence="3" id="KW-0547">Nucleotide-binding</keyword>
<keyword evidence="3" id="KW-0067">ATP-binding</keyword>
<dbReference type="EMBL" id="JAEKOZ010000063">
    <property type="protein sequence ID" value="MBJ3813279.1"/>
    <property type="molecule type" value="Genomic_DNA"/>
</dbReference>
<dbReference type="Pfam" id="PF13581">
    <property type="entry name" value="HATPase_c_2"/>
    <property type="match status" value="1"/>
</dbReference>
<keyword evidence="1" id="KW-0808">Transferase</keyword>
<evidence type="ECO:0000313" key="3">
    <source>
        <dbReference type="EMBL" id="MBJ3813279.1"/>
    </source>
</evidence>
<sequence>MTTTIAAPAAPQHRTHSGIRASLTVPLSATPAAAKCARQAIIAFLAGARRKELTDDACTVATELVNNAVEHAGGPIQLRLRLHGQLLCIACRDGDSARWPRISGDLDAWEEHGRGLAMIAVLARGWRARLAPGGKDVIAWL</sequence>
<organism evidence="3 4">
    <name type="scientific">Streptomyces flavofungini</name>
    <dbReference type="NCBI Taxonomy" id="68200"/>
    <lineage>
        <taxon>Bacteria</taxon>
        <taxon>Bacillati</taxon>
        <taxon>Actinomycetota</taxon>
        <taxon>Actinomycetes</taxon>
        <taxon>Kitasatosporales</taxon>
        <taxon>Streptomycetaceae</taxon>
        <taxon>Streptomyces</taxon>
    </lineage>
</organism>
<gene>
    <name evidence="3" type="ORF">JGB26_40585</name>
</gene>
<dbReference type="GO" id="GO:0005524">
    <property type="term" value="F:ATP binding"/>
    <property type="evidence" value="ECO:0007669"/>
    <property type="project" value="UniProtKB-KW"/>
</dbReference>
<evidence type="ECO:0000256" key="1">
    <source>
        <dbReference type="ARBA" id="ARBA00022527"/>
    </source>
</evidence>
<evidence type="ECO:0000313" key="4">
    <source>
        <dbReference type="Proteomes" id="UP000634780"/>
    </source>
</evidence>
<dbReference type="CDD" id="cd16936">
    <property type="entry name" value="HATPase_RsbW-like"/>
    <property type="match status" value="1"/>
</dbReference>
<dbReference type="InterPro" id="IPR036890">
    <property type="entry name" value="HATPase_C_sf"/>
</dbReference>
<dbReference type="RefSeq" id="WP_190120673.1">
    <property type="nucleotide sequence ID" value="NZ_BMVR01000042.1"/>
</dbReference>
<protein>
    <submittedName>
        <fullName evidence="3">ATP-binding protein</fullName>
    </submittedName>
</protein>
<keyword evidence="1" id="KW-0418">Kinase</keyword>
<feature type="domain" description="Histidine kinase/HSP90-like ATPase" evidence="2">
    <location>
        <begin position="28"/>
        <end position="138"/>
    </location>
</feature>